<dbReference type="InterPro" id="IPR050772">
    <property type="entry name" value="Hydratase-Decarb/MhpD_sf"/>
</dbReference>
<dbReference type="PANTHER" id="PTHR30143">
    <property type="entry name" value="ACID HYDRATASE"/>
    <property type="match status" value="1"/>
</dbReference>
<organism evidence="1 2">
    <name type="scientific">Brucella anthropi</name>
    <name type="common">Ochrobactrum anthropi</name>
    <dbReference type="NCBI Taxonomy" id="529"/>
    <lineage>
        <taxon>Bacteria</taxon>
        <taxon>Pseudomonadati</taxon>
        <taxon>Pseudomonadota</taxon>
        <taxon>Alphaproteobacteria</taxon>
        <taxon>Hyphomicrobiales</taxon>
        <taxon>Brucellaceae</taxon>
        <taxon>Brucella/Ochrobactrum group</taxon>
        <taxon>Brucella</taxon>
    </lineage>
</organism>
<proteinExistence type="predicted"/>
<accession>A0A6I0DKB1</accession>
<sequence>MTIQQEQVRELGRELFDAEADRRQIQGISARFPELTLGGAYRVQSEFLAAKMAAGRRRRGWKIGLTSRAMQRQLNIATPDSGMLLDDMFFDNGATIPAGRFIAPRIEAEIAFVMKDGLSGDVAPWDVVRATEAICPSLEILDTRIVRFDPATGWTRTVVDTIADNAANAGIILGVPRKIESIDLRWIGAIVARNGTVEETGLGAGVLGDPLLGICWLARRLAETGECIAAGDVLLSGSFVRAIDALSGSTFHADFGPFGAVSCYFE</sequence>
<dbReference type="GO" id="GO:0018817">
    <property type="term" value="F:2-oxo-hept-3-ene-1,7-dioate hydratase activity"/>
    <property type="evidence" value="ECO:0007669"/>
    <property type="project" value="InterPro"/>
</dbReference>
<evidence type="ECO:0000313" key="2">
    <source>
        <dbReference type="Proteomes" id="UP000441102"/>
    </source>
</evidence>
<dbReference type="GO" id="GO:0005737">
    <property type="term" value="C:cytoplasm"/>
    <property type="evidence" value="ECO:0007669"/>
    <property type="project" value="TreeGrafter"/>
</dbReference>
<reference evidence="1 2" key="1">
    <citation type="submission" date="2019-09" db="EMBL/GenBank/DDBJ databases">
        <title>Taxonomic organization of the family Brucellaceae based on a phylogenomic approach.</title>
        <authorList>
            <person name="Leclercq S."/>
            <person name="Cloeckaert A."/>
            <person name="Zygmunt M.S."/>
        </authorList>
    </citation>
    <scope>NUCLEOTIDE SEQUENCE [LARGE SCALE GENOMIC DNA]</scope>
    <source>
        <strain evidence="1 2">CCUG 34461</strain>
    </source>
</reference>
<dbReference type="RefSeq" id="WP_151577147.1">
    <property type="nucleotide sequence ID" value="NZ_WBWX01000019.1"/>
</dbReference>
<protein>
    <submittedName>
        <fullName evidence="1">2-oxo-hepta-3-ene-1,7-dioic acid hydratase</fullName>
    </submittedName>
</protein>
<dbReference type="InterPro" id="IPR012690">
    <property type="entry name" value="HpcG"/>
</dbReference>
<gene>
    <name evidence="1" type="primary">hpaH</name>
    <name evidence="1" type="ORF">F9L06_24935</name>
</gene>
<dbReference type="SUPFAM" id="SSF56529">
    <property type="entry name" value="FAH"/>
    <property type="match status" value="1"/>
</dbReference>
<dbReference type="InterPro" id="IPR036663">
    <property type="entry name" value="Fumarylacetoacetase_C_sf"/>
</dbReference>
<comment type="caution">
    <text evidence="1">The sequence shown here is derived from an EMBL/GenBank/DDBJ whole genome shotgun (WGS) entry which is preliminary data.</text>
</comment>
<dbReference type="Proteomes" id="UP000441102">
    <property type="component" value="Unassembled WGS sequence"/>
</dbReference>
<dbReference type="PANTHER" id="PTHR30143:SF0">
    <property type="entry name" value="2-KETO-4-PENTENOATE HYDRATASE"/>
    <property type="match status" value="1"/>
</dbReference>
<dbReference type="EMBL" id="WBWX01000019">
    <property type="protein sequence ID" value="KAB2790320.1"/>
    <property type="molecule type" value="Genomic_DNA"/>
</dbReference>
<dbReference type="AlphaFoldDB" id="A0A6I0DKB1"/>
<evidence type="ECO:0000313" key="1">
    <source>
        <dbReference type="EMBL" id="KAB2790320.1"/>
    </source>
</evidence>
<dbReference type="GO" id="GO:0008684">
    <property type="term" value="F:2-oxopent-4-enoate hydratase activity"/>
    <property type="evidence" value="ECO:0007669"/>
    <property type="project" value="TreeGrafter"/>
</dbReference>
<dbReference type="NCBIfam" id="TIGR02312">
    <property type="entry name" value="HpaH"/>
    <property type="match status" value="1"/>
</dbReference>
<dbReference type="Gene3D" id="3.90.850.10">
    <property type="entry name" value="Fumarylacetoacetase-like, C-terminal domain"/>
    <property type="match status" value="1"/>
</dbReference>
<name>A0A6I0DKB1_BRUAN</name>